<evidence type="ECO:0000313" key="1">
    <source>
        <dbReference type="EMBL" id="TFK73327.1"/>
    </source>
</evidence>
<accession>A0ACD3B8K6</accession>
<sequence>MTRKHVAHQTYREFIANLSRIYRKLERDSLIHLKPTPASPTFANSLQTDSIQPSHRTPNDCPTASTDQADSALLALWVAPGVLVIAPLMTPSQLPSPHPSPYVSYARFGSCKWTKHLHPTRVNKEIRSEEGRDNGVEREKVIKSIAKSRELSRIIANYSGKPLQAGSDHDETWPTTSTAPYWSSDMCYGDMFFPSFSMVRKASAVASEREPAKSNKDKVYYERNGDVLRAKARVRAAKNRAIKKEKELSSLGSAQGEDTNTSSSPHIEESLLLSPNSLVLSSSYNDPTLFDYPPMLDDDDDSDGEAFPNAGPTDLDLRWSPPAIPDALSLDDRNNSQWIAFDALEKTASAWLERWGGLRNWGTRLDELYIQARSNGKVSEWGRMASEHHDAGAKLLQEVENMSGALPLEMWMIRHLWRRQSAVLKQVIQGMTLIQVRVDLLEMGPFSVYESVE</sequence>
<name>A0ACD3B8K6_9AGAR</name>
<evidence type="ECO:0000313" key="2">
    <source>
        <dbReference type="Proteomes" id="UP000308600"/>
    </source>
</evidence>
<dbReference type="Proteomes" id="UP000308600">
    <property type="component" value="Unassembled WGS sequence"/>
</dbReference>
<proteinExistence type="predicted"/>
<organism evidence="1 2">
    <name type="scientific">Pluteus cervinus</name>
    <dbReference type="NCBI Taxonomy" id="181527"/>
    <lineage>
        <taxon>Eukaryota</taxon>
        <taxon>Fungi</taxon>
        <taxon>Dikarya</taxon>
        <taxon>Basidiomycota</taxon>
        <taxon>Agaricomycotina</taxon>
        <taxon>Agaricomycetes</taxon>
        <taxon>Agaricomycetidae</taxon>
        <taxon>Agaricales</taxon>
        <taxon>Pluteineae</taxon>
        <taxon>Pluteaceae</taxon>
        <taxon>Pluteus</taxon>
    </lineage>
</organism>
<gene>
    <name evidence="1" type="ORF">BDN72DRAFT_893959</name>
</gene>
<protein>
    <submittedName>
        <fullName evidence="1">Uncharacterized protein</fullName>
    </submittedName>
</protein>
<reference evidence="1 2" key="1">
    <citation type="journal article" date="2019" name="Nat. Ecol. Evol.">
        <title>Megaphylogeny resolves global patterns of mushroom evolution.</title>
        <authorList>
            <person name="Varga T."/>
            <person name="Krizsan K."/>
            <person name="Foldi C."/>
            <person name="Dima B."/>
            <person name="Sanchez-Garcia M."/>
            <person name="Sanchez-Ramirez S."/>
            <person name="Szollosi G.J."/>
            <person name="Szarkandi J.G."/>
            <person name="Papp V."/>
            <person name="Albert L."/>
            <person name="Andreopoulos W."/>
            <person name="Angelini C."/>
            <person name="Antonin V."/>
            <person name="Barry K.W."/>
            <person name="Bougher N.L."/>
            <person name="Buchanan P."/>
            <person name="Buyck B."/>
            <person name="Bense V."/>
            <person name="Catcheside P."/>
            <person name="Chovatia M."/>
            <person name="Cooper J."/>
            <person name="Damon W."/>
            <person name="Desjardin D."/>
            <person name="Finy P."/>
            <person name="Geml J."/>
            <person name="Haridas S."/>
            <person name="Hughes K."/>
            <person name="Justo A."/>
            <person name="Karasinski D."/>
            <person name="Kautmanova I."/>
            <person name="Kiss B."/>
            <person name="Kocsube S."/>
            <person name="Kotiranta H."/>
            <person name="LaButti K.M."/>
            <person name="Lechner B.E."/>
            <person name="Liimatainen K."/>
            <person name="Lipzen A."/>
            <person name="Lukacs Z."/>
            <person name="Mihaltcheva S."/>
            <person name="Morgado L.N."/>
            <person name="Niskanen T."/>
            <person name="Noordeloos M.E."/>
            <person name="Ohm R.A."/>
            <person name="Ortiz-Santana B."/>
            <person name="Ovrebo C."/>
            <person name="Racz N."/>
            <person name="Riley R."/>
            <person name="Savchenko A."/>
            <person name="Shiryaev A."/>
            <person name="Soop K."/>
            <person name="Spirin V."/>
            <person name="Szebenyi C."/>
            <person name="Tomsovsky M."/>
            <person name="Tulloss R.E."/>
            <person name="Uehling J."/>
            <person name="Grigoriev I.V."/>
            <person name="Vagvolgyi C."/>
            <person name="Papp T."/>
            <person name="Martin F.M."/>
            <person name="Miettinen O."/>
            <person name="Hibbett D.S."/>
            <person name="Nagy L.G."/>
        </authorList>
    </citation>
    <scope>NUCLEOTIDE SEQUENCE [LARGE SCALE GENOMIC DNA]</scope>
    <source>
        <strain evidence="1 2">NL-1719</strain>
    </source>
</reference>
<dbReference type="EMBL" id="ML208276">
    <property type="protein sequence ID" value="TFK73327.1"/>
    <property type="molecule type" value="Genomic_DNA"/>
</dbReference>
<keyword evidence="2" id="KW-1185">Reference proteome</keyword>